<dbReference type="OrthoDB" id="908835at2759"/>
<gene>
    <name evidence="1" type="ORF">STAS_06315</name>
</gene>
<dbReference type="EMBL" id="BKCP01004339">
    <property type="protein sequence ID" value="GER30380.1"/>
    <property type="molecule type" value="Genomic_DNA"/>
</dbReference>
<name>A0A5A7PCG9_STRAF</name>
<dbReference type="AlphaFoldDB" id="A0A5A7PCG9"/>
<protein>
    <submittedName>
        <fullName evidence="1">Villin-like 1</fullName>
    </submittedName>
</protein>
<reference evidence="2" key="1">
    <citation type="journal article" date="2019" name="Curr. Biol.">
        <title>Genome Sequence of Striga asiatica Provides Insight into the Evolution of Plant Parasitism.</title>
        <authorList>
            <person name="Yoshida S."/>
            <person name="Kim S."/>
            <person name="Wafula E.K."/>
            <person name="Tanskanen J."/>
            <person name="Kim Y.M."/>
            <person name="Honaas L."/>
            <person name="Yang Z."/>
            <person name="Spallek T."/>
            <person name="Conn C.E."/>
            <person name="Ichihashi Y."/>
            <person name="Cheong K."/>
            <person name="Cui S."/>
            <person name="Der J.P."/>
            <person name="Gundlach H."/>
            <person name="Jiao Y."/>
            <person name="Hori C."/>
            <person name="Ishida J.K."/>
            <person name="Kasahara H."/>
            <person name="Kiba T."/>
            <person name="Kim M.S."/>
            <person name="Koo N."/>
            <person name="Laohavisit A."/>
            <person name="Lee Y.H."/>
            <person name="Lumba S."/>
            <person name="McCourt P."/>
            <person name="Mortimer J.C."/>
            <person name="Mutuku J.M."/>
            <person name="Nomura T."/>
            <person name="Sasaki-Sekimoto Y."/>
            <person name="Seto Y."/>
            <person name="Wang Y."/>
            <person name="Wakatake T."/>
            <person name="Sakakibara H."/>
            <person name="Demura T."/>
            <person name="Yamaguchi S."/>
            <person name="Yoneyama K."/>
            <person name="Manabe R.I."/>
            <person name="Nelson D.C."/>
            <person name="Schulman A.H."/>
            <person name="Timko M.P."/>
            <person name="dePamphilis C.W."/>
            <person name="Choi D."/>
            <person name="Shirasu K."/>
        </authorList>
    </citation>
    <scope>NUCLEOTIDE SEQUENCE [LARGE SCALE GENOMIC DNA]</scope>
    <source>
        <strain evidence="2">cv. UVA1</strain>
    </source>
</reference>
<proteinExistence type="predicted"/>
<dbReference type="Gene3D" id="3.40.20.10">
    <property type="entry name" value="Severin"/>
    <property type="match status" value="1"/>
</dbReference>
<dbReference type="InterPro" id="IPR036180">
    <property type="entry name" value="Gelsolin-like_dom_sf"/>
</dbReference>
<dbReference type="SUPFAM" id="SSF82754">
    <property type="entry name" value="C-terminal, gelsolin-like domain of Sec23/24"/>
    <property type="match status" value="1"/>
</dbReference>
<evidence type="ECO:0000313" key="2">
    <source>
        <dbReference type="Proteomes" id="UP000325081"/>
    </source>
</evidence>
<sequence>MRRQGLVFVDGDDQRYNKGRREEVAFADGYRARHDWGLDRDYGRWEGPFRVGISEFDGEQVEGLLYDGPPVFDEEPEEVEERLLGEVDGLYDGPPLFDKEPSGLKYEAGTAAIKTVEEDTQLYMLHQFHEGKCEVAIVDDGALSKSILGNKKCYLLDCGSEVFGWVGRVTQVEKRKSVIRATEDFVARQGITVPFNLPVRPGKTTGVSYYGSTPHAGHGCGSASKAKPSEPGENAANLKKDAIFIAEASCWVA</sequence>
<organism evidence="1 2">
    <name type="scientific">Striga asiatica</name>
    <name type="common">Asiatic witchweed</name>
    <name type="synonym">Buchnera asiatica</name>
    <dbReference type="NCBI Taxonomy" id="4170"/>
    <lineage>
        <taxon>Eukaryota</taxon>
        <taxon>Viridiplantae</taxon>
        <taxon>Streptophyta</taxon>
        <taxon>Embryophyta</taxon>
        <taxon>Tracheophyta</taxon>
        <taxon>Spermatophyta</taxon>
        <taxon>Magnoliopsida</taxon>
        <taxon>eudicotyledons</taxon>
        <taxon>Gunneridae</taxon>
        <taxon>Pentapetalae</taxon>
        <taxon>asterids</taxon>
        <taxon>lamiids</taxon>
        <taxon>Lamiales</taxon>
        <taxon>Orobanchaceae</taxon>
        <taxon>Buchnereae</taxon>
        <taxon>Striga</taxon>
    </lineage>
</organism>
<dbReference type="InterPro" id="IPR029006">
    <property type="entry name" value="ADF-H/Gelsolin-like_dom_sf"/>
</dbReference>
<accession>A0A5A7PCG9</accession>
<comment type="caution">
    <text evidence="1">The sequence shown here is derived from an EMBL/GenBank/DDBJ whole genome shotgun (WGS) entry which is preliminary data.</text>
</comment>
<evidence type="ECO:0000313" key="1">
    <source>
        <dbReference type="EMBL" id="GER30380.1"/>
    </source>
</evidence>
<keyword evidence="2" id="KW-1185">Reference proteome</keyword>
<dbReference type="Proteomes" id="UP000325081">
    <property type="component" value="Unassembled WGS sequence"/>
</dbReference>